<proteinExistence type="predicted"/>
<dbReference type="GO" id="GO:0005768">
    <property type="term" value="C:endosome"/>
    <property type="evidence" value="ECO:0007669"/>
    <property type="project" value="TreeGrafter"/>
</dbReference>
<dbReference type="HOGENOM" id="CLU_088285_2_0_1"/>
<dbReference type="InterPro" id="IPR013640">
    <property type="entry name" value="Vfa1"/>
</dbReference>
<protein>
    <submittedName>
        <fullName evidence="2">DUF1742-domain-containing protein</fullName>
    </submittedName>
</protein>
<gene>
    <name evidence="2" type="ORF">M437DRAFT_78788</name>
</gene>
<dbReference type="GeneID" id="63920425"/>
<dbReference type="GO" id="GO:0007034">
    <property type="term" value="P:vacuolar transport"/>
    <property type="evidence" value="ECO:0007669"/>
    <property type="project" value="TreeGrafter"/>
</dbReference>
<reference evidence="2 3" key="1">
    <citation type="journal article" date="2014" name="BMC Genomics">
        <title>Genome sequencing of four Aureobasidium pullulans varieties: biotechnological potential, stress tolerance, and description of new species.</title>
        <authorList>
            <person name="Gostin Ar C."/>
            <person name="Ohm R.A."/>
            <person name="Kogej T."/>
            <person name="Sonjak S."/>
            <person name="Turk M."/>
            <person name="Zajc J."/>
            <person name="Zalar P."/>
            <person name="Grube M."/>
            <person name="Sun H."/>
            <person name="Han J."/>
            <person name="Sharma A."/>
            <person name="Chiniquy J."/>
            <person name="Ngan C.Y."/>
            <person name="Lipzen A."/>
            <person name="Barry K."/>
            <person name="Grigoriev I.V."/>
            <person name="Gunde-Cimerman N."/>
        </authorList>
    </citation>
    <scope>NUCLEOTIDE SEQUENCE [LARGE SCALE GENOMIC DNA]</scope>
    <source>
        <strain evidence="2 3">CBS 110374</strain>
    </source>
</reference>
<dbReference type="RefSeq" id="XP_040875800.1">
    <property type="nucleotide sequence ID" value="XM_041027052.1"/>
</dbReference>
<feature type="compositionally biased region" description="Basic and acidic residues" evidence="1">
    <location>
        <begin position="158"/>
        <end position="176"/>
    </location>
</feature>
<dbReference type="Pfam" id="PF08432">
    <property type="entry name" value="Vfa1"/>
    <property type="match status" value="1"/>
</dbReference>
<sequence length="189" mass="21995">MENIWYHRRVADTAAKGCMICYKPSASVLITPDSKDFFYICPSHLKDRNFAIPTDDEAKAIADRKKKEELDREIEAVKKEYDEKMKKKQQKKDKANDKDKDKKDKDKDKEKDDKDEKERDDKIKALTDKAEGSSSTSKPGVDDGPRVFQLQKHFYNMRLEKRRNAEAAKRNQERLRNPSLFPSVPTGNP</sequence>
<dbReference type="AlphaFoldDB" id="A0A074VM71"/>
<evidence type="ECO:0000256" key="1">
    <source>
        <dbReference type="SAM" id="MobiDB-lite"/>
    </source>
</evidence>
<dbReference type="Proteomes" id="UP000030672">
    <property type="component" value="Unassembled WGS sequence"/>
</dbReference>
<evidence type="ECO:0000313" key="3">
    <source>
        <dbReference type="Proteomes" id="UP000030672"/>
    </source>
</evidence>
<evidence type="ECO:0000313" key="2">
    <source>
        <dbReference type="EMBL" id="KEQ58777.1"/>
    </source>
</evidence>
<accession>A0A074VM71</accession>
<dbReference type="PANTHER" id="PTHR28218">
    <property type="entry name" value="VPS4-ASSOCIATED PROTEIN 1"/>
    <property type="match status" value="1"/>
</dbReference>
<keyword evidence="3" id="KW-1185">Reference proteome</keyword>
<dbReference type="PANTHER" id="PTHR28218:SF1">
    <property type="entry name" value="VPS4-ASSOCIATED PROTEIN 1"/>
    <property type="match status" value="1"/>
</dbReference>
<name>A0A074VM71_AURM1</name>
<dbReference type="EMBL" id="KL584852">
    <property type="protein sequence ID" value="KEQ58777.1"/>
    <property type="molecule type" value="Genomic_DNA"/>
</dbReference>
<feature type="compositionally biased region" description="Basic and acidic residues" evidence="1">
    <location>
        <begin position="92"/>
        <end position="131"/>
    </location>
</feature>
<feature type="region of interest" description="Disordered" evidence="1">
    <location>
        <begin position="80"/>
        <end position="189"/>
    </location>
</feature>
<organism evidence="2 3">
    <name type="scientific">Aureobasidium melanogenum (strain CBS 110374)</name>
    <name type="common">Aureobasidium pullulans var. melanogenum</name>
    <dbReference type="NCBI Taxonomy" id="1043003"/>
    <lineage>
        <taxon>Eukaryota</taxon>
        <taxon>Fungi</taxon>
        <taxon>Dikarya</taxon>
        <taxon>Ascomycota</taxon>
        <taxon>Pezizomycotina</taxon>
        <taxon>Dothideomycetes</taxon>
        <taxon>Dothideomycetidae</taxon>
        <taxon>Dothideales</taxon>
        <taxon>Saccotheciaceae</taxon>
        <taxon>Aureobasidium</taxon>
    </lineage>
</organism>